<feature type="compositionally biased region" description="Basic and acidic residues" evidence="2">
    <location>
        <begin position="183"/>
        <end position="199"/>
    </location>
</feature>
<evidence type="ECO:0000256" key="1">
    <source>
        <dbReference type="ARBA" id="ARBA00006695"/>
    </source>
</evidence>
<dbReference type="PANTHER" id="PTHR16196">
    <property type="entry name" value="CELL CYCLE CONTROL PROTEIN CWF25"/>
    <property type="match status" value="1"/>
</dbReference>
<evidence type="ECO:0000313" key="4">
    <source>
        <dbReference type="Proteomes" id="UP001148838"/>
    </source>
</evidence>
<dbReference type="EMBL" id="JAJSOF020000013">
    <property type="protein sequence ID" value="KAJ4443776.1"/>
    <property type="molecule type" value="Genomic_DNA"/>
</dbReference>
<accession>A0ABQ8TCV8</accession>
<feature type="compositionally biased region" description="Basic residues" evidence="2">
    <location>
        <begin position="75"/>
        <end position="90"/>
    </location>
</feature>
<reference evidence="3 4" key="1">
    <citation type="journal article" date="2022" name="Allergy">
        <title>Genome assembly and annotation of Periplaneta americana reveal a comprehensive cockroach allergen profile.</title>
        <authorList>
            <person name="Wang L."/>
            <person name="Xiong Q."/>
            <person name="Saelim N."/>
            <person name="Wang L."/>
            <person name="Nong W."/>
            <person name="Wan A.T."/>
            <person name="Shi M."/>
            <person name="Liu X."/>
            <person name="Cao Q."/>
            <person name="Hui J.H.L."/>
            <person name="Sookrung N."/>
            <person name="Leung T.F."/>
            <person name="Tungtrongchitr A."/>
            <person name="Tsui S.K.W."/>
        </authorList>
    </citation>
    <scope>NUCLEOTIDE SEQUENCE [LARGE SCALE GENOMIC DNA]</scope>
    <source>
        <strain evidence="3">PWHHKU_190912</strain>
    </source>
</reference>
<feature type="region of interest" description="Disordered" evidence="2">
    <location>
        <begin position="249"/>
        <end position="273"/>
    </location>
</feature>
<feature type="compositionally biased region" description="Basic and acidic residues" evidence="2">
    <location>
        <begin position="221"/>
        <end position="232"/>
    </location>
</feature>
<proteinExistence type="inferred from homology"/>
<feature type="compositionally biased region" description="Basic and acidic residues" evidence="2">
    <location>
        <begin position="249"/>
        <end position="268"/>
    </location>
</feature>
<feature type="compositionally biased region" description="Basic and acidic residues" evidence="2">
    <location>
        <begin position="146"/>
        <end position="155"/>
    </location>
</feature>
<dbReference type="PANTHER" id="PTHR16196:SF0">
    <property type="entry name" value="PRE-MRNA-SPLICING FACTOR CWC25 HOMOLOG"/>
    <property type="match status" value="1"/>
</dbReference>
<sequence>MRYLTKHHVFKSLSSDCLPSSIFSGGDEQVDMARKLQEDPLYIIKKKEIESRSQILKNPVKLKQLKELIKEEKSRKSKKHRKNKKKKRSRHDSSDDSSEDGGKDLDALLAAKYIKLKEKLHRSNIAKFRKHESDSSDDGEQKRKRGGIDKRETAYRKRKHKSDSSEGDESDSKPVKGYGLVKMSKDSSRKIKHEPASENRHRRSRSRSPVRQAVPVKKPWVRPERKKLTEEELEQKRLEMLDNAKWRDKERERNVARYKAQDEKERKQSSQYSGDFLRKQLSYAASQGTVAGRIKANINNIQRSGKEMDKNFARR</sequence>
<dbReference type="InterPro" id="IPR051376">
    <property type="entry name" value="CWC25_splicing_factor"/>
</dbReference>
<protein>
    <recommendedName>
        <fullName evidence="5">Pre-mRNA-splicing factor CWC25 homolog</fullName>
    </recommendedName>
</protein>
<comment type="similarity">
    <text evidence="1">Belongs to the CWC25 family.</text>
</comment>
<dbReference type="Proteomes" id="UP001148838">
    <property type="component" value="Unassembled WGS sequence"/>
</dbReference>
<feature type="region of interest" description="Disordered" evidence="2">
    <location>
        <begin position="67"/>
        <end position="104"/>
    </location>
</feature>
<evidence type="ECO:0000313" key="3">
    <source>
        <dbReference type="EMBL" id="KAJ4443776.1"/>
    </source>
</evidence>
<organism evidence="3 4">
    <name type="scientific">Periplaneta americana</name>
    <name type="common">American cockroach</name>
    <name type="synonym">Blatta americana</name>
    <dbReference type="NCBI Taxonomy" id="6978"/>
    <lineage>
        <taxon>Eukaryota</taxon>
        <taxon>Metazoa</taxon>
        <taxon>Ecdysozoa</taxon>
        <taxon>Arthropoda</taxon>
        <taxon>Hexapoda</taxon>
        <taxon>Insecta</taxon>
        <taxon>Pterygota</taxon>
        <taxon>Neoptera</taxon>
        <taxon>Polyneoptera</taxon>
        <taxon>Dictyoptera</taxon>
        <taxon>Blattodea</taxon>
        <taxon>Blattoidea</taxon>
        <taxon>Blattidae</taxon>
        <taxon>Blattinae</taxon>
        <taxon>Periplaneta</taxon>
    </lineage>
</organism>
<feature type="region of interest" description="Disordered" evidence="2">
    <location>
        <begin position="120"/>
        <end position="232"/>
    </location>
</feature>
<comment type="caution">
    <text evidence="3">The sequence shown here is derived from an EMBL/GenBank/DDBJ whole genome shotgun (WGS) entry which is preliminary data.</text>
</comment>
<keyword evidence="4" id="KW-1185">Reference proteome</keyword>
<gene>
    <name evidence="3" type="ORF">ANN_05554</name>
</gene>
<evidence type="ECO:0000256" key="2">
    <source>
        <dbReference type="SAM" id="MobiDB-lite"/>
    </source>
</evidence>
<name>A0ABQ8TCV8_PERAM</name>
<feature type="compositionally biased region" description="Basic residues" evidence="2">
    <location>
        <begin position="120"/>
        <end position="130"/>
    </location>
</feature>
<evidence type="ECO:0008006" key="5">
    <source>
        <dbReference type="Google" id="ProtNLM"/>
    </source>
</evidence>